<keyword evidence="14" id="KW-1185">Reference proteome</keyword>
<evidence type="ECO:0000256" key="8">
    <source>
        <dbReference type="ARBA" id="ARBA00022777"/>
    </source>
</evidence>
<dbReference type="InterPro" id="IPR050893">
    <property type="entry name" value="Sugar_PTS"/>
</dbReference>
<keyword evidence="4" id="KW-0597">Phosphoprotein</keyword>
<comment type="function">
    <text evidence="1">The phosphoenolpyruvate-dependent sugar phosphotransferase system (sugar PTS), a major carbohydrate active transport system, catalyzes the phosphorylation of incoming sugar substrates concomitantly with their translocation across the cell membrane. The enzyme II CmtAB PTS system is involved in D-mannitol transport.</text>
</comment>
<evidence type="ECO:0000313" key="14">
    <source>
        <dbReference type="Proteomes" id="UP000616839"/>
    </source>
</evidence>
<keyword evidence="7" id="KW-0598">Phosphotransferase system</keyword>
<dbReference type="Proteomes" id="UP000616839">
    <property type="component" value="Unassembled WGS sequence"/>
</dbReference>
<organism evidence="13 14">
    <name type="scientific">Nocardioides donggukensis</name>
    <dbReference type="NCBI Taxonomy" id="2774019"/>
    <lineage>
        <taxon>Bacteria</taxon>
        <taxon>Bacillati</taxon>
        <taxon>Actinomycetota</taxon>
        <taxon>Actinomycetes</taxon>
        <taxon>Propionibacteriales</taxon>
        <taxon>Nocardioidaceae</taxon>
        <taxon>Nocardioides</taxon>
    </lineage>
</organism>
<evidence type="ECO:0000256" key="2">
    <source>
        <dbReference type="ARBA" id="ARBA00014783"/>
    </source>
</evidence>
<keyword evidence="8" id="KW-0418">Kinase</keyword>
<dbReference type="InterPro" id="IPR016152">
    <property type="entry name" value="PTrfase/Anion_transptr"/>
</dbReference>
<dbReference type="GO" id="GO:0016301">
    <property type="term" value="F:kinase activity"/>
    <property type="evidence" value="ECO:0007669"/>
    <property type="project" value="UniProtKB-KW"/>
</dbReference>
<dbReference type="Gene3D" id="3.40.930.10">
    <property type="entry name" value="Mannitol-specific EII, Chain A"/>
    <property type="match status" value="1"/>
</dbReference>
<dbReference type="GO" id="GO:0090563">
    <property type="term" value="F:protein-phosphocysteine-sugar phosphotransferase activity"/>
    <property type="evidence" value="ECO:0007669"/>
    <property type="project" value="TreeGrafter"/>
</dbReference>
<dbReference type="EMBL" id="JACYXZ010000005">
    <property type="protein sequence ID" value="MBD8871112.1"/>
    <property type="molecule type" value="Genomic_DNA"/>
</dbReference>
<keyword evidence="5 13" id="KW-0762">Sugar transport</keyword>
<dbReference type="PANTHER" id="PTHR30181:SF2">
    <property type="entry name" value="PTS SYSTEM MANNITOL-SPECIFIC EIICBA COMPONENT"/>
    <property type="match status" value="1"/>
</dbReference>
<evidence type="ECO:0000256" key="6">
    <source>
        <dbReference type="ARBA" id="ARBA00022679"/>
    </source>
</evidence>
<dbReference type="PANTHER" id="PTHR30181">
    <property type="entry name" value="MANNITOL PERMEASE IIC COMPONENT"/>
    <property type="match status" value="1"/>
</dbReference>
<dbReference type="SUPFAM" id="SSF55804">
    <property type="entry name" value="Phoshotransferase/anion transport protein"/>
    <property type="match status" value="1"/>
</dbReference>
<evidence type="ECO:0000256" key="5">
    <source>
        <dbReference type="ARBA" id="ARBA00022597"/>
    </source>
</evidence>
<evidence type="ECO:0000256" key="10">
    <source>
        <dbReference type="ARBA" id="ARBA00030956"/>
    </source>
</evidence>
<name>A0A927Q2C5_9ACTN</name>
<evidence type="ECO:0000313" key="13">
    <source>
        <dbReference type="EMBL" id="MBD8871112.1"/>
    </source>
</evidence>
<dbReference type="PROSITE" id="PS51094">
    <property type="entry name" value="PTS_EIIA_TYPE_2"/>
    <property type="match status" value="1"/>
</dbReference>
<dbReference type="InterPro" id="IPR002178">
    <property type="entry name" value="PTS_EIIA_type-2_dom"/>
</dbReference>
<proteinExistence type="predicted"/>
<dbReference type="CDD" id="cd00211">
    <property type="entry name" value="PTS_IIA_fru"/>
    <property type="match status" value="1"/>
</dbReference>
<evidence type="ECO:0000259" key="12">
    <source>
        <dbReference type="PROSITE" id="PS51094"/>
    </source>
</evidence>
<protein>
    <recommendedName>
        <fullName evidence="2">Mannitol-specific phosphotransferase enzyme IIA component</fullName>
    </recommendedName>
    <alternativeName>
        <fullName evidence="10">EIIA</fullName>
    </alternativeName>
    <alternativeName>
        <fullName evidence="11">EIII</fullName>
    </alternativeName>
    <alternativeName>
        <fullName evidence="9">PTS system mannitol-specific EIIA component</fullName>
    </alternativeName>
</protein>
<feature type="domain" description="PTS EIIA type-2" evidence="12">
    <location>
        <begin position="7"/>
        <end position="146"/>
    </location>
</feature>
<evidence type="ECO:0000256" key="9">
    <source>
        <dbReference type="ARBA" id="ARBA00029908"/>
    </source>
</evidence>
<keyword evidence="6" id="KW-0808">Transferase</keyword>
<reference evidence="13" key="1">
    <citation type="submission" date="2020-09" db="EMBL/GenBank/DDBJ databases">
        <title>Nocardioides sp. strain MJB4 16S ribosomal RNA gene Genome sequencing and assembly.</title>
        <authorList>
            <person name="Kim I."/>
        </authorList>
    </citation>
    <scope>NUCLEOTIDE SEQUENCE</scope>
    <source>
        <strain evidence="13">MJB4</strain>
    </source>
</reference>
<accession>A0A927Q2C5</accession>
<dbReference type="AlphaFoldDB" id="A0A927Q2C5"/>
<keyword evidence="3" id="KW-0813">Transport</keyword>
<dbReference type="GO" id="GO:0005886">
    <property type="term" value="C:plasma membrane"/>
    <property type="evidence" value="ECO:0007669"/>
    <property type="project" value="TreeGrafter"/>
</dbReference>
<sequence>MSPEVADVLSRDAVRLGLTATDQADALRQCGAVLVEIGAASQGYADAILEREAGVSTYMGEGVAIPHGTDASREHISRPAIAVLQFPDGVDWKGKDCRLCIAIASRSDEHIGILQSLAMVLSDKAKAQQLRETDDIDTVLALLAPTDDEED</sequence>
<dbReference type="Pfam" id="PF00359">
    <property type="entry name" value="PTS_EIIA_2"/>
    <property type="match status" value="1"/>
</dbReference>
<evidence type="ECO:0000256" key="3">
    <source>
        <dbReference type="ARBA" id="ARBA00022448"/>
    </source>
</evidence>
<evidence type="ECO:0000256" key="4">
    <source>
        <dbReference type="ARBA" id="ARBA00022553"/>
    </source>
</evidence>
<comment type="caution">
    <text evidence="13">The sequence shown here is derived from an EMBL/GenBank/DDBJ whole genome shotgun (WGS) entry which is preliminary data.</text>
</comment>
<gene>
    <name evidence="13" type="ORF">IE331_15910</name>
</gene>
<dbReference type="PROSITE" id="PS00372">
    <property type="entry name" value="PTS_EIIA_TYPE_2_HIS"/>
    <property type="match status" value="1"/>
</dbReference>
<dbReference type="GO" id="GO:0009401">
    <property type="term" value="P:phosphoenolpyruvate-dependent sugar phosphotransferase system"/>
    <property type="evidence" value="ECO:0007669"/>
    <property type="project" value="UniProtKB-KW"/>
</dbReference>
<evidence type="ECO:0000256" key="11">
    <source>
        <dbReference type="ARBA" id="ARBA00030962"/>
    </source>
</evidence>
<evidence type="ECO:0000256" key="7">
    <source>
        <dbReference type="ARBA" id="ARBA00022683"/>
    </source>
</evidence>
<evidence type="ECO:0000256" key="1">
    <source>
        <dbReference type="ARBA" id="ARBA00002434"/>
    </source>
</evidence>